<gene>
    <name evidence="1" type="ORF">G7084_05475</name>
</gene>
<accession>A0A6G8B0E2</accession>
<dbReference type="SUPFAM" id="SSF51283">
    <property type="entry name" value="dUTPase-like"/>
    <property type="match status" value="1"/>
</dbReference>
<dbReference type="RefSeq" id="WP_166010776.1">
    <property type="nucleotide sequence ID" value="NZ_CP049888.1"/>
</dbReference>
<evidence type="ECO:0000313" key="2">
    <source>
        <dbReference type="Proteomes" id="UP000500741"/>
    </source>
</evidence>
<protein>
    <submittedName>
        <fullName evidence="1">Uncharacterized protein</fullName>
    </submittedName>
</protein>
<keyword evidence="2" id="KW-1185">Reference proteome</keyword>
<name>A0A6G8B0E2_9LACO</name>
<evidence type="ECO:0000313" key="1">
    <source>
        <dbReference type="EMBL" id="QIL50811.1"/>
    </source>
</evidence>
<dbReference type="KEGG" id="wco:G7084_05475"/>
<organism evidence="1 2">
    <name type="scientific">Weissella coleopterorum</name>
    <dbReference type="NCBI Taxonomy" id="2714949"/>
    <lineage>
        <taxon>Bacteria</taxon>
        <taxon>Bacillati</taxon>
        <taxon>Bacillota</taxon>
        <taxon>Bacilli</taxon>
        <taxon>Lactobacillales</taxon>
        <taxon>Lactobacillaceae</taxon>
        <taxon>Weissella</taxon>
    </lineage>
</organism>
<dbReference type="Proteomes" id="UP000500741">
    <property type="component" value="Chromosome"/>
</dbReference>
<dbReference type="InterPro" id="IPR036157">
    <property type="entry name" value="dUTPase-like_sf"/>
</dbReference>
<sequence length="141" mass="15792">MRKITKLGQEIELPFGLDLPGYQLTSVKQTTIPSILSNSFFQGISVINIQKKLKGFRSNPELQKLLSPTLVETGISIHLDEDEMIQLVVNDNLIQNKHLIPVQTVISGQNIKVQLINVGLKDIVVNIEELIATAIIFKSYR</sequence>
<dbReference type="AlphaFoldDB" id="A0A6G8B0E2"/>
<reference evidence="1 2" key="1">
    <citation type="submission" date="2020-03" db="EMBL/GenBank/DDBJ databases">
        <title>Weissella sp. nov., isolated from Cybister lewisianus.</title>
        <authorList>
            <person name="Hyun D.-W."/>
            <person name="Bae J.-W."/>
        </authorList>
    </citation>
    <scope>NUCLEOTIDE SEQUENCE [LARGE SCALE GENOMIC DNA]</scope>
    <source>
        <strain evidence="1 2">HDW19</strain>
    </source>
</reference>
<dbReference type="EMBL" id="CP049888">
    <property type="protein sequence ID" value="QIL50811.1"/>
    <property type="molecule type" value="Genomic_DNA"/>
</dbReference>
<proteinExistence type="predicted"/>